<dbReference type="EMBL" id="CP016591">
    <property type="protein sequence ID" value="ANY20894.1"/>
    <property type="molecule type" value="Genomic_DNA"/>
</dbReference>
<dbReference type="GO" id="GO:0005737">
    <property type="term" value="C:cytoplasm"/>
    <property type="evidence" value="ECO:0007669"/>
    <property type="project" value="UniProtKB-ARBA"/>
</dbReference>
<keyword evidence="1 3" id="KW-0689">Ribosomal protein</keyword>
<comment type="similarity">
    <text evidence="3">Belongs to the bacterial ribosomal protein bS16 family.</text>
</comment>
<evidence type="ECO:0000256" key="3">
    <source>
        <dbReference type="HAMAP-Rule" id="MF_00385"/>
    </source>
</evidence>
<dbReference type="GO" id="GO:0006412">
    <property type="term" value="P:translation"/>
    <property type="evidence" value="ECO:0007669"/>
    <property type="project" value="UniProtKB-UniRule"/>
</dbReference>
<protein>
    <recommendedName>
        <fullName evidence="3">Small ribosomal subunit protein bS16</fullName>
    </recommendedName>
</protein>
<proteinExistence type="inferred from homology"/>
<evidence type="ECO:0000256" key="2">
    <source>
        <dbReference type="ARBA" id="ARBA00023274"/>
    </source>
</evidence>
<dbReference type="OrthoDB" id="9807878at2"/>
<dbReference type="STRING" id="692370.A6F68_02395"/>
<accession>A0A1B2AFH7</accession>
<dbReference type="InterPro" id="IPR000307">
    <property type="entry name" value="Ribosomal_bS16"/>
</dbReference>
<feature type="compositionally biased region" description="Basic and acidic residues" evidence="4">
    <location>
        <begin position="81"/>
        <end position="109"/>
    </location>
</feature>
<reference evidence="5 6" key="1">
    <citation type="submission" date="2016-07" db="EMBL/GenBank/DDBJ databases">
        <title>Complete genome sequence of Altererythrobacter dongtanensis KCTC 22672, a type strain with esterase isolated from tidal flat.</title>
        <authorList>
            <person name="Cheng H."/>
            <person name="Wu Y.-H."/>
            <person name="Zhou P."/>
            <person name="Huo Y.-Y."/>
            <person name="Wang C.-S."/>
            <person name="Xu X.-W."/>
        </authorList>
    </citation>
    <scope>NUCLEOTIDE SEQUENCE [LARGE SCALE GENOMIC DNA]</scope>
    <source>
        <strain evidence="5 6">KCTC 22672</strain>
    </source>
</reference>
<dbReference type="Proteomes" id="UP000092932">
    <property type="component" value="Chromosome"/>
</dbReference>
<dbReference type="PROSITE" id="PS00732">
    <property type="entry name" value="RIBOSOMAL_S16"/>
    <property type="match status" value="1"/>
</dbReference>
<dbReference type="NCBIfam" id="TIGR00002">
    <property type="entry name" value="S16"/>
    <property type="match status" value="1"/>
</dbReference>
<dbReference type="Gene3D" id="3.30.1320.10">
    <property type="match status" value="1"/>
</dbReference>
<evidence type="ECO:0000313" key="6">
    <source>
        <dbReference type="Proteomes" id="UP000092932"/>
    </source>
</evidence>
<dbReference type="PATRIC" id="fig|692370.5.peg.2409"/>
<dbReference type="InterPro" id="IPR020592">
    <property type="entry name" value="Ribosomal_bS16_CS"/>
</dbReference>
<dbReference type="HAMAP" id="MF_00385">
    <property type="entry name" value="Ribosomal_bS16"/>
    <property type="match status" value="1"/>
</dbReference>
<dbReference type="InterPro" id="IPR023803">
    <property type="entry name" value="Ribosomal_bS16_dom_sf"/>
</dbReference>
<keyword evidence="2 3" id="KW-0687">Ribonucleoprotein</keyword>
<gene>
    <name evidence="3 5" type="primary">rpsP</name>
    <name evidence="5" type="ORF">A6F68_02395</name>
</gene>
<evidence type="ECO:0000313" key="5">
    <source>
        <dbReference type="EMBL" id="ANY20894.1"/>
    </source>
</evidence>
<organism evidence="5 6">
    <name type="scientific">Tsuneonella dongtanensis</name>
    <dbReference type="NCBI Taxonomy" id="692370"/>
    <lineage>
        <taxon>Bacteria</taxon>
        <taxon>Pseudomonadati</taxon>
        <taxon>Pseudomonadota</taxon>
        <taxon>Alphaproteobacteria</taxon>
        <taxon>Sphingomonadales</taxon>
        <taxon>Erythrobacteraceae</taxon>
        <taxon>Tsuneonella</taxon>
    </lineage>
</organism>
<evidence type="ECO:0000256" key="4">
    <source>
        <dbReference type="SAM" id="MobiDB-lite"/>
    </source>
</evidence>
<evidence type="ECO:0000256" key="1">
    <source>
        <dbReference type="ARBA" id="ARBA00022980"/>
    </source>
</evidence>
<keyword evidence="6" id="KW-1185">Reference proteome</keyword>
<feature type="compositionally biased region" description="Low complexity" evidence="4">
    <location>
        <begin position="110"/>
        <end position="126"/>
    </location>
</feature>
<feature type="compositionally biased region" description="Low complexity" evidence="4">
    <location>
        <begin position="134"/>
        <end position="143"/>
    </location>
</feature>
<dbReference type="KEGG" id="ado:A6F68_02395"/>
<feature type="compositionally biased region" description="Low complexity" evidence="4">
    <location>
        <begin position="159"/>
        <end position="192"/>
    </location>
</feature>
<dbReference type="GO" id="GO:0003735">
    <property type="term" value="F:structural constituent of ribosome"/>
    <property type="evidence" value="ECO:0007669"/>
    <property type="project" value="InterPro"/>
</dbReference>
<dbReference type="PANTHER" id="PTHR12919">
    <property type="entry name" value="30S RIBOSOMAL PROTEIN S16"/>
    <property type="match status" value="1"/>
</dbReference>
<name>A0A1B2AFH7_9SPHN</name>
<dbReference type="SUPFAM" id="SSF54565">
    <property type="entry name" value="Ribosomal protein S16"/>
    <property type="match status" value="1"/>
</dbReference>
<dbReference type="Pfam" id="PF00886">
    <property type="entry name" value="Ribosomal_S16"/>
    <property type="match status" value="1"/>
</dbReference>
<sequence>MAVAIRLSRGGAKKRPYYRIVVADSRSSRDGKYLEQIGTYNPLLAKDDENRVKIDADRAKHWLSVGAQASDRVARFLDAAGVKERAPRNNPKKGEPGEAAKERAEERAAKAAAAEEAAAEAAAAPEPEVEETAAVEAEAAPAEAENDATGSVKSEETAEAVAESVDAPEGATDADAAAIAEEVAEGGPVAEEAPAEEAASDEKAEG</sequence>
<dbReference type="PANTHER" id="PTHR12919:SF20">
    <property type="entry name" value="SMALL RIBOSOMAL SUBUNIT PROTEIN BS16M"/>
    <property type="match status" value="1"/>
</dbReference>
<dbReference type="AlphaFoldDB" id="A0A1B2AFH7"/>
<dbReference type="GO" id="GO:0015935">
    <property type="term" value="C:small ribosomal subunit"/>
    <property type="evidence" value="ECO:0007669"/>
    <property type="project" value="TreeGrafter"/>
</dbReference>
<feature type="region of interest" description="Disordered" evidence="4">
    <location>
        <begin position="79"/>
        <end position="206"/>
    </location>
</feature>